<keyword evidence="1" id="KW-1133">Transmembrane helix</keyword>
<feature type="transmembrane region" description="Helical" evidence="1">
    <location>
        <begin position="84"/>
        <end position="105"/>
    </location>
</feature>
<evidence type="ECO:0000313" key="3">
    <source>
        <dbReference type="Proteomes" id="UP001299546"/>
    </source>
</evidence>
<evidence type="ECO:0000256" key="1">
    <source>
        <dbReference type="SAM" id="Phobius"/>
    </source>
</evidence>
<feature type="transmembrane region" description="Helical" evidence="1">
    <location>
        <begin position="150"/>
        <end position="167"/>
    </location>
</feature>
<keyword evidence="3" id="KW-1185">Reference proteome</keyword>
<dbReference type="Proteomes" id="UP001299546">
    <property type="component" value="Unassembled WGS sequence"/>
</dbReference>
<evidence type="ECO:0000313" key="2">
    <source>
        <dbReference type="EMBL" id="MCB7385979.1"/>
    </source>
</evidence>
<proteinExistence type="predicted"/>
<reference evidence="2 3" key="1">
    <citation type="submission" date="2021-10" db="EMBL/GenBank/DDBJ databases">
        <title>Collection of gut derived symbiotic bacterial strains cultured from healthy donors.</title>
        <authorList>
            <person name="Lin H."/>
            <person name="Littmann E."/>
            <person name="Kohout C."/>
            <person name="Pamer E.G."/>
        </authorList>
    </citation>
    <scope>NUCLEOTIDE SEQUENCE [LARGE SCALE GENOMIC DNA]</scope>
    <source>
        <strain evidence="2 3">DFI.1.165</strain>
    </source>
</reference>
<keyword evidence="1" id="KW-0812">Transmembrane</keyword>
<name>A0ABS8DC38_9FIRM</name>
<dbReference type="RefSeq" id="WP_066732030.1">
    <property type="nucleotide sequence ID" value="NZ_JAJCIQ010000001.1"/>
</dbReference>
<organism evidence="2 3">
    <name type="scientific">Bariatricus massiliensis</name>
    <dbReference type="NCBI Taxonomy" id="1745713"/>
    <lineage>
        <taxon>Bacteria</taxon>
        <taxon>Bacillati</taxon>
        <taxon>Bacillota</taxon>
        <taxon>Clostridia</taxon>
        <taxon>Lachnospirales</taxon>
        <taxon>Lachnospiraceae</taxon>
        <taxon>Bariatricus</taxon>
    </lineage>
</organism>
<gene>
    <name evidence="2" type="ORF">LIZ65_01655</name>
</gene>
<keyword evidence="1" id="KW-0472">Membrane</keyword>
<comment type="caution">
    <text evidence="2">The sequence shown here is derived from an EMBL/GenBank/DDBJ whole genome shotgun (WGS) entry which is preliminary data.</text>
</comment>
<protein>
    <submittedName>
        <fullName evidence="2">Stage II sporulation protein M</fullName>
    </submittedName>
</protein>
<feature type="transmembrane region" description="Helical" evidence="1">
    <location>
        <begin position="9"/>
        <end position="29"/>
    </location>
</feature>
<accession>A0ABS8DC38</accession>
<sequence>MRIHQRKNYFVILYMLGFLCGILYANFIARNYITMTGIFHEYFLNQYTQTKIVIEDYFLYLLQWRVLPFVAVALLGCTRLRKAAAVACLLWTGFSGGVLAVGAVLRMGAKGMLLCLAGIFPQLIFYIMSYAMLLWYLYKYPESRWNSTKTVFVILMMGAGIITEMYLNPGIVRWFMDVVM</sequence>
<dbReference type="EMBL" id="JAJCIS010000001">
    <property type="protein sequence ID" value="MCB7385979.1"/>
    <property type="molecule type" value="Genomic_DNA"/>
</dbReference>
<feature type="transmembrane region" description="Helical" evidence="1">
    <location>
        <begin position="57"/>
        <end position="77"/>
    </location>
</feature>
<feature type="transmembrane region" description="Helical" evidence="1">
    <location>
        <begin position="111"/>
        <end position="138"/>
    </location>
</feature>